<accession>A0A1W1Y3Z5</accession>
<dbReference type="Proteomes" id="UP000243884">
    <property type="component" value="Unassembled WGS sequence"/>
</dbReference>
<evidence type="ECO:0000256" key="3">
    <source>
        <dbReference type="PROSITE-ProRule" id="PRU10007"/>
    </source>
</evidence>
<protein>
    <submittedName>
        <fullName evidence="6">Aldehyde dehydrogenase (NAD+)</fullName>
    </submittedName>
</protein>
<dbReference type="SUPFAM" id="SSF53720">
    <property type="entry name" value="ALDH-like"/>
    <property type="match status" value="1"/>
</dbReference>
<dbReference type="Pfam" id="PF00171">
    <property type="entry name" value="Aldedh"/>
    <property type="match status" value="1"/>
</dbReference>
<dbReference type="PROSITE" id="PS00687">
    <property type="entry name" value="ALDEHYDE_DEHYDR_GLU"/>
    <property type="match status" value="1"/>
</dbReference>
<sequence length="467" mass="50094">MDATQFFINGEWVSSHSQETKPVLNPATEEEIAQVALGNEADVDDAVAAAKEAFPAWNAKSPKERAQYVQKIADGIREHKAELTQAVVAELGSPKSSTDYGQVERSADEMEASIESLDTIDFESEIDNALVIKEGFGVVAAVTPWNFPLNQIQRKLTPALLAGNTMVVKPATETPLTAVILARIVEEAGLPKGVFNLVTGSGSELGNYLTGHPDVSVISFTGSTEVGKGLYEQAKTTVKKLVLELGGKSPLIYLPEGDLSLAVKSSVDTIINNSGQVCTALTRLLVPENELPAVKDEIKAYLKTIKQGDPTDGETDIGPMVSEKQQQTVLDYIEKGKADGAELLVGGHAIEGKGFFVEPTVFVNVSNDMTIAREEIFGPVLSVITYHNVEEAIELANDTDYGLSGAVVGPKDKAIDVARQLRTGAIIVNGADQPHNAPFGGYKQSGYGRERGSYGIEDYLEIKAIYR</sequence>
<dbReference type="GO" id="GO:0016620">
    <property type="term" value="F:oxidoreductase activity, acting on the aldehyde or oxo group of donors, NAD or NADP as acceptor"/>
    <property type="evidence" value="ECO:0007669"/>
    <property type="project" value="InterPro"/>
</dbReference>
<name>A0A1W1Y3Z5_9LACT</name>
<comment type="similarity">
    <text evidence="1 4">Belongs to the aldehyde dehydrogenase family.</text>
</comment>
<evidence type="ECO:0000313" key="7">
    <source>
        <dbReference type="Proteomes" id="UP000243884"/>
    </source>
</evidence>
<dbReference type="FunFam" id="3.40.309.10:FF:000012">
    <property type="entry name" value="Betaine aldehyde dehydrogenase"/>
    <property type="match status" value="1"/>
</dbReference>
<dbReference type="InterPro" id="IPR016163">
    <property type="entry name" value="Ald_DH_C"/>
</dbReference>
<dbReference type="Gene3D" id="3.40.605.10">
    <property type="entry name" value="Aldehyde Dehydrogenase, Chain A, domain 1"/>
    <property type="match status" value="1"/>
</dbReference>
<organism evidence="6 7">
    <name type="scientific">Aerococcus suis</name>
    <dbReference type="NCBI Taxonomy" id="371602"/>
    <lineage>
        <taxon>Bacteria</taxon>
        <taxon>Bacillati</taxon>
        <taxon>Bacillota</taxon>
        <taxon>Bacilli</taxon>
        <taxon>Lactobacillales</taxon>
        <taxon>Aerococcaceae</taxon>
        <taxon>Aerococcus</taxon>
    </lineage>
</organism>
<dbReference type="InterPro" id="IPR029510">
    <property type="entry name" value="Ald_DH_CS_GLU"/>
</dbReference>
<dbReference type="InterPro" id="IPR016161">
    <property type="entry name" value="Ald_DH/histidinol_DH"/>
</dbReference>
<dbReference type="PANTHER" id="PTHR42804">
    <property type="entry name" value="ALDEHYDE DEHYDROGENASE"/>
    <property type="match status" value="1"/>
</dbReference>
<dbReference type="Gene3D" id="3.40.309.10">
    <property type="entry name" value="Aldehyde Dehydrogenase, Chain A, domain 2"/>
    <property type="match status" value="1"/>
</dbReference>
<evidence type="ECO:0000313" key="6">
    <source>
        <dbReference type="EMBL" id="SMC30551.1"/>
    </source>
</evidence>
<evidence type="ECO:0000256" key="1">
    <source>
        <dbReference type="ARBA" id="ARBA00009986"/>
    </source>
</evidence>
<dbReference type="InterPro" id="IPR016162">
    <property type="entry name" value="Ald_DH_N"/>
</dbReference>
<dbReference type="CDD" id="cd07138">
    <property type="entry name" value="ALDH_CddD_SSP0762"/>
    <property type="match status" value="1"/>
</dbReference>
<reference evidence="7" key="1">
    <citation type="submission" date="2017-04" db="EMBL/GenBank/DDBJ databases">
        <authorList>
            <person name="Varghese N."/>
            <person name="Submissions S."/>
        </authorList>
    </citation>
    <scope>NUCLEOTIDE SEQUENCE [LARGE SCALE GENOMIC DNA]</scope>
    <source>
        <strain evidence="7">DSM 21500</strain>
    </source>
</reference>
<dbReference type="STRING" id="371602.SAMN04487984_0200"/>
<dbReference type="PANTHER" id="PTHR42804:SF1">
    <property type="entry name" value="ALDEHYDE DEHYDROGENASE-RELATED"/>
    <property type="match status" value="1"/>
</dbReference>
<evidence type="ECO:0000256" key="4">
    <source>
        <dbReference type="RuleBase" id="RU003345"/>
    </source>
</evidence>
<dbReference type="OrthoDB" id="9762913at2"/>
<evidence type="ECO:0000259" key="5">
    <source>
        <dbReference type="Pfam" id="PF00171"/>
    </source>
</evidence>
<keyword evidence="7" id="KW-1185">Reference proteome</keyword>
<dbReference type="FunFam" id="3.40.605.10:FF:000007">
    <property type="entry name" value="NAD/NADP-dependent betaine aldehyde dehydrogenase"/>
    <property type="match status" value="1"/>
</dbReference>
<feature type="domain" description="Aldehyde dehydrogenase" evidence="5">
    <location>
        <begin position="12"/>
        <end position="465"/>
    </location>
</feature>
<feature type="active site" evidence="3">
    <location>
        <position position="244"/>
    </location>
</feature>
<dbReference type="AlphaFoldDB" id="A0A1W1Y3Z5"/>
<evidence type="ECO:0000256" key="2">
    <source>
        <dbReference type="ARBA" id="ARBA00023002"/>
    </source>
</evidence>
<proteinExistence type="inferred from homology"/>
<dbReference type="EMBL" id="FWXK01000001">
    <property type="protein sequence ID" value="SMC30551.1"/>
    <property type="molecule type" value="Genomic_DNA"/>
</dbReference>
<keyword evidence="2 4" id="KW-0560">Oxidoreductase</keyword>
<gene>
    <name evidence="6" type="ORF">SAMN04487984_0200</name>
</gene>
<dbReference type="InterPro" id="IPR015590">
    <property type="entry name" value="Aldehyde_DH_dom"/>
</dbReference>
<dbReference type="RefSeq" id="WP_084097808.1">
    <property type="nucleotide sequence ID" value="NZ_FWXK01000001.1"/>
</dbReference>